<sequence length="162" mass="18323">MSVQPIIQSLEKLIGLHESLLEISKQKTAVVKEGSVESLQPLLLKERKHVQALEQAEVKRQKEVEDWVAQHNANLENATITGILEVINDEQTKNELEQITITLTKTITELKQQEQLNQSLIQQSMQFVELSLNMMKPSIRNLNYGGNKSSDSAERSVFDSKA</sequence>
<evidence type="ECO:0000313" key="3">
    <source>
        <dbReference type="EMBL" id="SDQ25147.1"/>
    </source>
</evidence>
<dbReference type="Pfam" id="PF05130">
    <property type="entry name" value="FlgN"/>
    <property type="match status" value="1"/>
</dbReference>
<evidence type="ECO:0000256" key="2">
    <source>
        <dbReference type="SAM" id="MobiDB-lite"/>
    </source>
</evidence>
<dbReference type="InterPro" id="IPR007809">
    <property type="entry name" value="FlgN-like"/>
</dbReference>
<dbReference type="RefSeq" id="WP_092491964.1">
    <property type="nucleotide sequence ID" value="NZ_FNKD01000001.1"/>
</dbReference>
<dbReference type="Gene3D" id="1.20.58.300">
    <property type="entry name" value="FlgN-like"/>
    <property type="match status" value="1"/>
</dbReference>
<dbReference type="Proteomes" id="UP000199444">
    <property type="component" value="Unassembled WGS sequence"/>
</dbReference>
<organism evidence="3 4">
    <name type="scientific">Virgibacillus salinus</name>
    <dbReference type="NCBI Taxonomy" id="553311"/>
    <lineage>
        <taxon>Bacteria</taxon>
        <taxon>Bacillati</taxon>
        <taxon>Bacillota</taxon>
        <taxon>Bacilli</taxon>
        <taxon>Bacillales</taxon>
        <taxon>Bacillaceae</taxon>
        <taxon>Virgibacillus</taxon>
    </lineage>
</organism>
<gene>
    <name evidence="3" type="ORF">SAMN05216231_1150</name>
</gene>
<dbReference type="EMBL" id="FNKD01000001">
    <property type="protein sequence ID" value="SDQ25147.1"/>
    <property type="molecule type" value="Genomic_DNA"/>
</dbReference>
<keyword evidence="4" id="KW-1185">Reference proteome</keyword>
<feature type="compositionally biased region" description="Basic and acidic residues" evidence="2">
    <location>
        <begin position="151"/>
        <end position="162"/>
    </location>
</feature>
<accession>A0A1H0ZCJ1</accession>
<evidence type="ECO:0000256" key="1">
    <source>
        <dbReference type="ARBA" id="ARBA00022795"/>
    </source>
</evidence>
<feature type="region of interest" description="Disordered" evidence="2">
    <location>
        <begin position="142"/>
        <end position="162"/>
    </location>
</feature>
<protein>
    <submittedName>
        <fullName evidence="3">FlgN protein</fullName>
    </submittedName>
</protein>
<keyword evidence="1" id="KW-1005">Bacterial flagellum biogenesis</keyword>
<dbReference type="SUPFAM" id="SSF140566">
    <property type="entry name" value="FlgN-like"/>
    <property type="match status" value="1"/>
</dbReference>
<name>A0A1H0ZCJ1_9BACI</name>
<dbReference type="InterPro" id="IPR036679">
    <property type="entry name" value="FlgN-like_sf"/>
</dbReference>
<proteinExistence type="predicted"/>
<evidence type="ECO:0000313" key="4">
    <source>
        <dbReference type="Proteomes" id="UP000199444"/>
    </source>
</evidence>
<dbReference type="GO" id="GO:0044780">
    <property type="term" value="P:bacterial-type flagellum assembly"/>
    <property type="evidence" value="ECO:0007669"/>
    <property type="project" value="InterPro"/>
</dbReference>
<reference evidence="3 4" key="1">
    <citation type="submission" date="2016-10" db="EMBL/GenBank/DDBJ databases">
        <authorList>
            <person name="de Groot N.N."/>
        </authorList>
    </citation>
    <scope>NUCLEOTIDE SEQUENCE [LARGE SCALE GENOMIC DNA]</scope>
    <source>
        <strain evidence="3 4">CGMCC 1.10449</strain>
    </source>
</reference>
<dbReference type="STRING" id="553311.SAMN05216231_1150"/>
<dbReference type="AlphaFoldDB" id="A0A1H0ZCJ1"/>